<protein>
    <submittedName>
        <fullName evidence="5">NUDIX hydrolase</fullName>
    </submittedName>
</protein>
<dbReference type="EMBL" id="RJSF01000049">
    <property type="protein sequence ID" value="RNM11080.1"/>
    <property type="molecule type" value="Genomic_DNA"/>
</dbReference>
<keyword evidence="6" id="KW-1185">Reference proteome</keyword>
<evidence type="ECO:0000313" key="5">
    <source>
        <dbReference type="EMBL" id="RNM11080.1"/>
    </source>
</evidence>
<dbReference type="AlphaFoldDB" id="A0A3N0GGC1"/>
<dbReference type="GO" id="GO:0006753">
    <property type="term" value="P:nucleoside phosphate metabolic process"/>
    <property type="evidence" value="ECO:0007669"/>
    <property type="project" value="TreeGrafter"/>
</dbReference>
<dbReference type="Proteomes" id="UP000279994">
    <property type="component" value="Unassembled WGS sequence"/>
</dbReference>
<dbReference type="GO" id="GO:0005829">
    <property type="term" value="C:cytosol"/>
    <property type="evidence" value="ECO:0007669"/>
    <property type="project" value="TreeGrafter"/>
</dbReference>
<evidence type="ECO:0000256" key="1">
    <source>
        <dbReference type="ARBA" id="ARBA00001946"/>
    </source>
</evidence>
<dbReference type="PROSITE" id="PS51462">
    <property type="entry name" value="NUDIX"/>
    <property type="match status" value="1"/>
</dbReference>
<accession>A0A3N0GGC1</accession>
<dbReference type="RefSeq" id="WP_123225318.1">
    <property type="nucleotide sequence ID" value="NZ_RJSF01000049.1"/>
</dbReference>
<feature type="region of interest" description="Disordered" evidence="3">
    <location>
        <begin position="1"/>
        <end position="20"/>
    </location>
</feature>
<dbReference type="Pfam" id="PF00293">
    <property type="entry name" value="NUDIX"/>
    <property type="match status" value="1"/>
</dbReference>
<comment type="caution">
    <text evidence="5">The sequence shown here is derived from an EMBL/GenBank/DDBJ whole genome shotgun (WGS) entry which is preliminary data.</text>
</comment>
<keyword evidence="2 5" id="KW-0378">Hydrolase</keyword>
<name>A0A3N0GGC1_9ACTN</name>
<sequence length="201" mass="22672">MSEGVPPDRSLADEPQSWPVVDSQDLHRDEWVVAFRADTMHRPEHPDEQFRRLVVEDPGAAIVLAIDDDERVVVVRQYRHPVQMRLVELPAGKLDMEGEDPLVAAARELREEVGVRAREWTHLMTTYASPGITAETHALYLARGLEDVDRDFDLHHEEADMTVERVPFAELLDAVLDGRVADAPVATAVLAYEVLRGRGRL</sequence>
<evidence type="ECO:0000259" key="4">
    <source>
        <dbReference type="PROSITE" id="PS51462"/>
    </source>
</evidence>
<dbReference type="GO" id="GO:0016787">
    <property type="term" value="F:hydrolase activity"/>
    <property type="evidence" value="ECO:0007669"/>
    <property type="project" value="UniProtKB-KW"/>
</dbReference>
<evidence type="ECO:0000256" key="2">
    <source>
        <dbReference type="ARBA" id="ARBA00022801"/>
    </source>
</evidence>
<dbReference type="OrthoDB" id="9806150at2"/>
<evidence type="ECO:0000256" key="3">
    <source>
        <dbReference type="SAM" id="MobiDB-lite"/>
    </source>
</evidence>
<organism evidence="5 6">
    <name type="scientific">Nocardioides pocheonensis</name>
    <dbReference type="NCBI Taxonomy" id="661485"/>
    <lineage>
        <taxon>Bacteria</taxon>
        <taxon>Bacillati</taxon>
        <taxon>Actinomycetota</taxon>
        <taxon>Actinomycetes</taxon>
        <taxon>Propionibacteriales</taxon>
        <taxon>Nocardioidaceae</taxon>
        <taxon>Nocardioides</taxon>
    </lineage>
</organism>
<dbReference type="PANTHER" id="PTHR11839">
    <property type="entry name" value="UDP/ADP-SUGAR PYROPHOSPHATASE"/>
    <property type="match status" value="1"/>
</dbReference>
<comment type="cofactor">
    <cofactor evidence="1">
        <name>Mg(2+)</name>
        <dbReference type="ChEBI" id="CHEBI:18420"/>
    </cofactor>
</comment>
<dbReference type="Gene3D" id="3.90.79.10">
    <property type="entry name" value="Nucleoside Triphosphate Pyrophosphohydrolase"/>
    <property type="match status" value="1"/>
</dbReference>
<dbReference type="PANTHER" id="PTHR11839:SF18">
    <property type="entry name" value="NUDIX HYDROLASE DOMAIN-CONTAINING PROTEIN"/>
    <property type="match status" value="1"/>
</dbReference>
<dbReference type="GO" id="GO:0019693">
    <property type="term" value="P:ribose phosphate metabolic process"/>
    <property type="evidence" value="ECO:0007669"/>
    <property type="project" value="TreeGrafter"/>
</dbReference>
<dbReference type="SUPFAM" id="SSF55811">
    <property type="entry name" value="Nudix"/>
    <property type="match status" value="1"/>
</dbReference>
<proteinExistence type="predicted"/>
<gene>
    <name evidence="5" type="ORF">EFL26_23295</name>
</gene>
<feature type="domain" description="Nudix hydrolase" evidence="4">
    <location>
        <begin position="55"/>
        <end position="188"/>
    </location>
</feature>
<reference evidence="5 6" key="1">
    <citation type="submission" date="2018-11" db="EMBL/GenBank/DDBJ databases">
        <authorList>
            <person name="Li F."/>
        </authorList>
    </citation>
    <scope>NUCLEOTIDE SEQUENCE [LARGE SCALE GENOMIC DNA]</scope>
    <source>
        <strain evidence="5 6">Gsoil 818</strain>
    </source>
</reference>
<dbReference type="InterPro" id="IPR015797">
    <property type="entry name" value="NUDIX_hydrolase-like_dom_sf"/>
</dbReference>
<dbReference type="InterPro" id="IPR000086">
    <property type="entry name" value="NUDIX_hydrolase_dom"/>
</dbReference>
<evidence type="ECO:0000313" key="6">
    <source>
        <dbReference type="Proteomes" id="UP000279994"/>
    </source>
</evidence>